<dbReference type="AlphaFoldDB" id="A0A4U8Q215"/>
<dbReference type="Pfam" id="PF00512">
    <property type="entry name" value="HisKA"/>
    <property type="match status" value="1"/>
</dbReference>
<dbReference type="STRING" id="180332.GCA_000797495_02055"/>
<keyword evidence="10" id="KW-0067">ATP-binding</keyword>
<dbReference type="InterPro" id="IPR003661">
    <property type="entry name" value="HisK_dim/P_dom"/>
</dbReference>
<keyword evidence="6 16" id="KW-0808">Transferase</keyword>
<dbReference type="PANTHER" id="PTHR45528:SF1">
    <property type="entry name" value="SENSOR HISTIDINE KINASE CPXA"/>
    <property type="match status" value="1"/>
</dbReference>
<dbReference type="SUPFAM" id="SSF47384">
    <property type="entry name" value="Homodimeric domain of signal transducing histidine kinase"/>
    <property type="match status" value="1"/>
</dbReference>
<protein>
    <recommendedName>
        <fullName evidence="3">histidine kinase</fullName>
        <ecNumber evidence="3">2.7.13.3</ecNumber>
    </recommendedName>
</protein>
<dbReference type="EC" id="2.7.13.3" evidence="3"/>
<accession>A0A4U8Q215</accession>
<dbReference type="GO" id="GO:0005524">
    <property type="term" value="F:ATP binding"/>
    <property type="evidence" value="ECO:0007669"/>
    <property type="project" value="UniProtKB-KW"/>
</dbReference>
<evidence type="ECO:0000256" key="3">
    <source>
        <dbReference type="ARBA" id="ARBA00012438"/>
    </source>
</evidence>
<feature type="domain" description="Histidine kinase" evidence="15">
    <location>
        <begin position="252"/>
        <end position="468"/>
    </location>
</feature>
<dbReference type="CDD" id="cd00075">
    <property type="entry name" value="HATPase"/>
    <property type="match status" value="1"/>
</dbReference>
<evidence type="ECO:0000256" key="7">
    <source>
        <dbReference type="ARBA" id="ARBA00022692"/>
    </source>
</evidence>
<feature type="transmembrane region" description="Helical" evidence="14">
    <location>
        <begin position="12"/>
        <end position="35"/>
    </location>
</feature>
<reference evidence="16 17" key="1">
    <citation type="journal article" date="2019" name="Anaerobe">
        <title>Detection of Robinsoniella peoriensis in multiple bone samples of a trauma patient.</title>
        <authorList>
            <person name="Schrottner P."/>
            <person name="Hartwich K."/>
            <person name="Bunk B."/>
            <person name="Schober I."/>
            <person name="Helbig S."/>
            <person name="Rudolph W.W."/>
            <person name="Gunzer F."/>
        </authorList>
    </citation>
    <scope>NUCLEOTIDE SEQUENCE [LARGE SCALE GENOMIC DNA]</scope>
    <source>
        <strain evidence="16 17">DSM 106044</strain>
    </source>
</reference>
<comment type="caution">
    <text evidence="16">The sequence shown here is derived from an EMBL/GenBank/DDBJ whole genome shotgun (WGS) entry which is preliminary data.</text>
</comment>
<dbReference type="RefSeq" id="WP_138003927.1">
    <property type="nucleotide sequence ID" value="NZ_QGQD01000102.1"/>
</dbReference>
<keyword evidence="12" id="KW-0902">Two-component regulatory system</keyword>
<evidence type="ECO:0000256" key="2">
    <source>
        <dbReference type="ARBA" id="ARBA00004651"/>
    </source>
</evidence>
<evidence type="ECO:0000256" key="5">
    <source>
        <dbReference type="ARBA" id="ARBA00022553"/>
    </source>
</evidence>
<feature type="transmembrane region" description="Helical" evidence="14">
    <location>
        <begin position="168"/>
        <end position="189"/>
    </location>
</feature>
<evidence type="ECO:0000256" key="11">
    <source>
        <dbReference type="ARBA" id="ARBA00022989"/>
    </source>
</evidence>
<dbReference type="InterPro" id="IPR004358">
    <property type="entry name" value="Sig_transdc_His_kin-like_C"/>
</dbReference>
<dbReference type="SUPFAM" id="SSF55874">
    <property type="entry name" value="ATPase domain of HSP90 chaperone/DNA topoisomerase II/histidine kinase"/>
    <property type="match status" value="1"/>
</dbReference>
<gene>
    <name evidence="16" type="primary">phoR_20</name>
    <name evidence="16" type="ORF">DSM106044_04970</name>
</gene>
<keyword evidence="5" id="KW-0597">Phosphoprotein</keyword>
<dbReference type="Pfam" id="PF02518">
    <property type="entry name" value="HATPase_c"/>
    <property type="match status" value="1"/>
</dbReference>
<dbReference type="SMART" id="SM00387">
    <property type="entry name" value="HATPase_c"/>
    <property type="match status" value="1"/>
</dbReference>
<dbReference type="SMART" id="SM00388">
    <property type="entry name" value="HisKA"/>
    <property type="match status" value="1"/>
</dbReference>
<keyword evidence="13 14" id="KW-0472">Membrane</keyword>
<organism evidence="16 17">
    <name type="scientific">Robinsoniella peoriensis</name>
    <dbReference type="NCBI Taxonomy" id="180332"/>
    <lineage>
        <taxon>Bacteria</taxon>
        <taxon>Bacillati</taxon>
        <taxon>Bacillota</taxon>
        <taxon>Clostridia</taxon>
        <taxon>Lachnospirales</taxon>
        <taxon>Lachnospiraceae</taxon>
        <taxon>Robinsoniella</taxon>
    </lineage>
</organism>
<keyword evidence="9" id="KW-0418">Kinase</keyword>
<dbReference type="PRINTS" id="PR00344">
    <property type="entry name" value="BCTRLSENSOR"/>
</dbReference>
<feature type="transmembrane region" description="Helical" evidence="14">
    <location>
        <begin position="139"/>
        <end position="156"/>
    </location>
</feature>
<evidence type="ECO:0000256" key="1">
    <source>
        <dbReference type="ARBA" id="ARBA00000085"/>
    </source>
</evidence>
<evidence type="ECO:0000256" key="14">
    <source>
        <dbReference type="SAM" id="Phobius"/>
    </source>
</evidence>
<dbReference type="PANTHER" id="PTHR45528">
    <property type="entry name" value="SENSOR HISTIDINE KINASE CPXA"/>
    <property type="match status" value="1"/>
</dbReference>
<evidence type="ECO:0000313" key="16">
    <source>
        <dbReference type="EMBL" id="TLC98193.1"/>
    </source>
</evidence>
<evidence type="ECO:0000256" key="4">
    <source>
        <dbReference type="ARBA" id="ARBA00022475"/>
    </source>
</evidence>
<evidence type="ECO:0000256" key="8">
    <source>
        <dbReference type="ARBA" id="ARBA00022741"/>
    </source>
</evidence>
<evidence type="ECO:0000256" key="12">
    <source>
        <dbReference type="ARBA" id="ARBA00023012"/>
    </source>
</evidence>
<keyword evidence="4" id="KW-1003">Cell membrane</keyword>
<dbReference type="Gene3D" id="3.30.565.10">
    <property type="entry name" value="Histidine kinase-like ATPase, C-terminal domain"/>
    <property type="match status" value="1"/>
</dbReference>
<dbReference type="Proteomes" id="UP000306509">
    <property type="component" value="Unassembled WGS sequence"/>
</dbReference>
<dbReference type="InterPro" id="IPR036097">
    <property type="entry name" value="HisK_dim/P_sf"/>
</dbReference>
<keyword evidence="17" id="KW-1185">Reference proteome</keyword>
<keyword evidence="8" id="KW-0547">Nucleotide-binding</keyword>
<keyword evidence="7 14" id="KW-0812">Transmembrane</keyword>
<dbReference type="PROSITE" id="PS50109">
    <property type="entry name" value="HIS_KIN"/>
    <property type="match status" value="1"/>
</dbReference>
<evidence type="ECO:0000256" key="9">
    <source>
        <dbReference type="ARBA" id="ARBA00022777"/>
    </source>
</evidence>
<dbReference type="InterPro" id="IPR003594">
    <property type="entry name" value="HATPase_dom"/>
</dbReference>
<name>A0A4U8Q215_9FIRM</name>
<evidence type="ECO:0000256" key="6">
    <source>
        <dbReference type="ARBA" id="ARBA00022679"/>
    </source>
</evidence>
<evidence type="ECO:0000259" key="15">
    <source>
        <dbReference type="PROSITE" id="PS50109"/>
    </source>
</evidence>
<dbReference type="InterPro" id="IPR050398">
    <property type="entry name" value="HssS/ArlS-like"/>
</dbReference>
<evidence type="ECO:0000256" key="10">
    <source>
        <dbReference type="ARBA" id="ARBA00022840"/>
    </source>
</evidence>
<comment type="catalytic activity">
    <reaction evidence="1">
        <text>ATP + protein L-histidine = ADP + protein N-phospho-L-histidine.</text>
        <dbReference type="EC" id="2.7.13.3"/>
    </reaction>
</comment>
<dbReference type="EMBL" id="QGQD01000102">
    <property type="protein sequence ID" value="TLC98193.1"/>
    <property type="molecule type" value="Genomic_DNA"/>
</dbReference>
<evidence type="ECO:0000256" key="13">
    <source>
        <dbReference type="ARBA" id="ARBA00023136"/>
    </source>
</evidence>
<dbReference type="GO" id="GO:0000155">
    <property type="term" value="F:phosphorelay sensor kinase activity"/>
    <property type="evidence" value="ECO:0007669"/>
    <property type="project" value="InterPro"/>
</dbReference>
<dbReference type="Gene3D" id="1.10.287.130">
    <property type="match status" value="1"/>
</dbReference>
<proteinExistence type="predicted"/>
<keyword evidence="11 14" id="KW-1133">Transmembrane helix</keyword>
<dbReference type="CDD" id="cd00082">
    <property type="entry name" value="HisKA"/>
    <property type="match status" value="1"/>
</dbReference>
<dbReference type="GO" id="GO:0005886">
    <property type="term" value="C:plasma membrane"/>
    <property type="evidence" value="ECO:0007669"/>
    <property type="project" value="UniProtKB-SubCell"/>
</dbReference>
<evidence type="ECO:0000313" key="17">
    <source>
        <dbReference type="Proteomes" id="UP000306509"/>
    </source>
</evidence>
<dbReference type="InterPro" id="IPR036890">
    <property type="entry name" value="HATPase_C_sf"/>
</dbReference>
<dbReference type="InterPro" id="IPR005467">
    <property type="entry name" value="His_kinase_dom"/>
</dbReference>
<comment type="subcellular location">
    <subcellularLocation>
        <location evidence="2">Cell membrane</location>
        <topology evidence="2">Multi-pass membrane protein</topology>
    </subcellularLocation>
</comment>
<sequence>MGKSGYRTILQTYVAFFLVIFILMLAGIGICDSLITVRQPNGTYIRSDFPKTYTEDFADQIIFIDDKPRIKQSAMVQLQEQKLWMQVLDGEGNRVYGFQEPENQQNHYSNAELLRLSGQGYVTDGTVYLGTVTNKTDEFIYIIHFPVSISTVTMFLDGSKFTGGKTIILSAAGILFLIILISGIGYGYWVTKFISRITVAVGDIAKREYLPIKKNGTFSDVYKSLNTLDEQVHASDAIQKKTDIMREEWITNITHDLKTPLAPIKGYAELLAHDGQLPSQVQIQKYASIMLRNIEYANTLVNDLKLTYQLENGMLPFQRQNDNLIRFLKELSIDILNSPEYASNAIVFDSGISDLRFDFDHQLLKRAFSNLIINAFVHGNCNTKVEIHITIDENIGILLSDDGEGMTEEQVSNLFQRYYRGTNTAQKTEGTGLGLAIARQIVEIHGGTIIVKSSLGTGTVFHISFPKY</sequence>